<evidence type="ECO:0000256" key="1">
    <source>
        <dbReference type="SAM" id="SignalP"/>
    </source>
</evidence>
<comment type="caution">
    <text evidence="2">The sequence shown here is derived from an EMBL/GenBank/DDBJ whole genome shotgun (WGS) entry which is preliminary data.</text>
</comment>
<protein>
    <submittedName>
        <fullName evidence="2">Copper chaperone PCu(A)C</fullName>
    </submittedName>
</protein>
<dbReference type="InterPro" id="IPR036182">
    <property type="entry name" value="PCuAC_sf"/>
</dbReference>
<dbReference type="Proteomes" id="UP001597101">
    <property type="component" value="Unassembled WGS sequence"/>
</dbReference>
<dbReference type="PANTHER" id="PTHR36302">
    <property type="entry name" value="BLR7088 PROTEIN"/>
    <property type="match status" value="1"/>
</dbReference>
<dbReference type="InterPro" id="IPR058248">
    <property type="entry name" value="Lxx211020-like"/>
</dbReference>
<proteinExistence type="predicted"/>
<dbReference type="RefSeq" id="WP_377211122.1">
    <property type="nucleotide sequence ID" value="NZ_JBHTJV010000002.1"/>
</dbReference>
<keyword evidence="1" id="KW-0732">Signal</keyword>
<reference evidence="3" key="1">
    <citation type="journal article" date="2019" name="Int. J. Syst. Evol. Microbiol.">
        <title>The Global Catalogue of Microorganisms (GCM) 10K type strain sequencing project: providing services to taxonomists for standard genome sequencing and annotation.</title>
        <authorList>
            <consortium name="The Broad Institute Genomics Platform"/>
            <consortium name="The Broad Institute Genome Sequencing Center for Infectious Disease"/>
            <person name="Wu L."/>
            <person name="Ma J."/>
        </authorList>
    </citation>
    <scope>NUCLEOTIDE SEQUENCE [LARGE SCALE GENOMIC DNA]</scope>
    <source>
        <strain evidence="3">CCUG 60023</strain>
    </source>
</reference>
<keyword evidence="3" id="KW-1185">Reference proteome</keyword>
<gene>
    <name evidence="2" type="ORF">ACFQ14_02520</name>
</gene>
<dbReference type="EMBL" id="JBHTJV010000002">
    <property type="protein sequence ID" value="MFD0915272.1"/>
    <property type="molecule type" value="Genomic_DNA"/>
</dbReference>
<dbReference type="SUPFAM" id="SSF110087">
    <property type="entry name" value="DR1885-like metal-binding protein"/>
    <property type="match status" value="1"/>
</dbReference>
<feature type="chain" id="PRO_5047501734" evidence="1">
    <location>
        <begin position="25"/>
        <end position="157"/>
    </location>
</feature>
<dbReference type="InterPro" id="IPR007410">
    <property type="entry name" value="LpqE-like"/>
</dbReference>
<evidence type="ECO:0000313" key="3">
    <source>
        <dbReference type="Proteomes" id="UP001597101"/>
    </source>
</evidence>
<organism evidence="2 3">
    <name type="scientific">Pseudahrensia aquimaris</name>
    <dbReference type="NCBI Taxonomy" id="744461"/>
    <lineage>
        <taxon>Bacteria</taxon>
        <taxon>Pseudomonadati</taxon>
        <taxon>Pseudomonadota</taxon>
        <taxon>Alphaproteobacteria</taxon>
        <taxon>Hyphomicrobiales</taxon>
        <taxon>Ahrensiaceae</taxon>
        <taxon>Pseudahrensia</taxon>
    </lineage>
</organism>
<dbReference type="Pfam" id="PF04314">
    <property type="entry name" value="PCuAC"/>
    <property type="match status" value="1"/>
</dbReference>
<sequence length="157" mass="16959">MRRTITTLVSSFATVALLTFSAIAADTVIGDLTLSEPVARATPATAKVGGGYIKITNNGSEADRLVSVSADFAGMSQVHEMKMQDDVMKMKHLEEGLEIPAGETVTLKPGGYHLMFMRLKEPLSKGEERKVTLTFEKAGSVDLTFTVKSLAETMEMN</sequence>
<name>A0ABW3FA31_9HYPH</name>
<accession>A0ABW3FA31</accession>
<dbReference type="Gene3D" id="2.60.40.1890">
    <property type="entry name" value="PCu(A)C copper chaperone"/>
    <property type="match status" value="1"/>
</dbReference>
<evidence type="ECO:0000313" key="2">
    <source>
        <dbReference type="EMBL" id="MFD0915272.1"/>
    </source>
</evidence>
<feature type="signal peptide" evidence="1">
    <location>
        <begin position="1"/>
        <end position="24"/>
    </location>
</feature>
<dbReference type="PANTHER" id="PTHR36302:SF1">
    <property type="entry name" value="COPPER CHAPERONE PCU(A)C"/>
    <property type="match status" value="1"/>
</dbReference>